<evidence type="ECO:0000256" key="1">
    <source>
        <dbReference type="ARBA" id="ARBA00022801"/>
    </source>
</evidence>
<proteinExistence type="predicted"/>
<dbReference type="Proteomes" id="UP000178774">
    <property type="component" value="Unassembled WGS sequence"/>
</dbReference>
<dbReference type="InterPro" id="IPR020084">
    <property type="entry name" value="NUDIX_hydrolase_CS"/>
</dbReference>
<sequence length="143" mass="16758">MDFTVDVFIVHNKKVLLIFHKKHNMWLQIGGHIELNEDPEQALFREVKEECGLEIEIVGSKPNLQVKGTKSLYAPVFLNIHDINEIHKHIGLYYIAKAKSDKFVLNNSEHKDIRWFSREDLDKPEFNLNEAVKLYAKEAMNRT</sequence>
<evidence type="ECO:0000259" key="2">
    <source>
        <dbReference type="PROSITE" id="PS51462"/>
    </source>
</evidence>
<keyword evidence="1" id="KW-0378">Hydrolase</keyword>
<dbReference type="PROSITE" id="PS51462">
    <property type="entry name" value="NUDIX"/>
    <property type="match status" value="1"/>
</dbReference>
<name>A0A1G2HVD4_9BACT</name>
<dbReference type="EMBL" id="MHOP01000005">
    <property type="protein sequence ID" value="OGZ66516.1"/>
    <property type="molecule type" value="Genomic_DNA"/>
</dbReference>
<dbReference type="GO" id="GO:0016787">
    <property type="term" value="F:hydrolase activity"/>
    <property type="evidence" value="ECO:0007669"/>
    <property type="project" value="UniProtKB-KW"/>
</dbReference>
<dbReference type="CDD" id="cd03674">
    <property type="entry name" value="NUDIX_Hydrolase"/>
    <property type="match status" value="1"/>
</dbReference>
<dbReference type="PROSITE" id="PS00893">
    <property type="entry name" value="NUDIX_BOX"/>
    <property type="match status" value="1"/>
</dbReference>
<dbReference type="PANTHER" id="PTHR43736">
    <property type="entry name" value="ADP-RIBOSE PYROPHOSPHATASE"/>
    <property type="match status" value="1"/>
</dbReference>
<dbReference type="SUPFAM" id="SSF55811">
    <property type="entry name" value="Nudix"/>
    <property type="match status" value="1"/>
</dbReference>
<dbReference type="AlphaFoldDB" id="A0A1G2HVD4"/>
<dbReference type="PANTHER" id="PTHR43736:SF1">
    <property type="entry name" value="DIHYDRONEOPTERIN TRIPHOSPHATE DIPHOSPHATASE"/>
    <property type="match status" value="1"/>
</dbReference>
<evidence type="ECO:0000313" key="3">
    <source>
        <dbReference type="EMBL" id="OGZ66516.1"/>
    </source>
</evidence>
<dbReference type="Pfam" id="PF00293">
    <property type="entry name" value="NUDIX"/>
    <property type="match status" value="1"/>
</dbReference>
<comment type="caution">
    <text evidence="3">The sequence shown here is derived from an EMBL/GenBank/DDBJ whole genome shotgun (WGS) entry which is preliminary data.</text>
</comment>
<organism evidence="3 4">
    <name type="scientific">Candidatus Staskawiczbacteria bacterium RIFCSPHIGHO2_01_FULL_41_41</name>
    <dbReference type="NCBI Taxonomy" id="1802203"/>
    <lineage>
        <taxon>Bacteria</taxon>
        <taxon>Candidatus Staskawicziibacteriota</taxon>
    </lineage>
</organism>
<protein>
    <recommendedName>
        <fullName evidence="2">Nudix hydrolase domain-containing protein</fullName>
    </recommendedName>
</protein>
<reference evidence="3 4" key="1">
    <citation type="journal article" date="2016" name="Nat. Commun.">
        <title>Thousands of microbial genomes shed light on interconnected biogeochemical processes in an aquifer system.</title>
        <authorList>
            <person name="Anantharaman K."/>
            <person name="Brown C.T."/>
            <person name="Hug L.A."/>
            <person name="Sharon I."/>
            <person name="Castelle C.J."/>
            <person name="Probst A.J."/>
            <person name="Thomas B.C."/>
            <person name="Singh A."/>
            <person name="Wilkins M.J."/>
            <person name="Karaoz U."/>
            <person name="Brodie E.L."/>
            <person name="Williams K.H."/>
            <person name="Hubbard S.S."/>
            <person name="Banfield J.F."/>
        </authorList>
    </citation>
    <scope>NUCLEOTIDE SEQUENCE [LARGE SCALE GENOMIC DNA]</scope>
</reference>
<dbReference type="InterPro" id="IPR015797">
    <property type="entry name" value="NUDIX_hydrolase-like_dom_sf"/>
</dbReference>
<gene>
    <name evidence="3" type="ORF">A2822_01765</name>
</gene>
<feature type="domain" description="Nudix hydrolase" evidence="2">
    <location>
        <begin position="1"/>
        <end position="141"/>
    </location>
</feature>
<accession>A0A1G2HVD4</accession>
<dbReference type="InterPro" id="IPR000086">
    <property type="entry name" value="NUDIX_hydrolase_dom"/>
</dbReference>
<evidence type="ECO:0000313" key="4">
    <source>
        <dbReference type="Proteomes" id="UP000178774"/>
    </source>
</evidence>
<dbReference type="Gene3D" id="3.90.79.10">
    <property type="entry name" value="Nucleoside Triphosphate Pyrophosphohydrolase"/>
    <property type="match status" value="1"/>
</dbReference>